<dbReference type="OrthoDB" id="3942074at2759"/>
<keyword evidence="4" id="KW-1185">Reference proteome</keyword>
<feature type="compositionally biased region" description="Gly residues" evidence="1">
    <location>
        <begin position="144"/>
        <end position="154"/>
    </location>
</feature>
<dbReference type="AlphaFoldDB" id="A0A084FWQ0"/>
<feature type="chain" id="PRO_5001774980" evidence="2">
    <location>
        <begin position="19"/>
        <end position="179"/>
    </location>
</feature>
<dbReference type="VEuPathDB" id="FungiDB:SAPIO_CDS9383"/>
<reference evidence="3 4" key="1">
    <citation type="journal article" date="2014" name="Genome Announc.">
        <title>Draft genome sequence of the pathogenic fungus Scedosporium apiospermum.</title>
        <authorList>
            <person name="Vandeputte P."/>
            <person name="Ghamrawi S."/>
            <person name="Rechenmann M."/>
            <person name="Iltis A."/>
            <person name="Giraud S."/>
            <person name="Fleury M."/>
            <person name="Thornton C."/>
            <person name="Delhaes L."/>
            <person name="Meyer W."/>
            <person name="Papon N."/>
            <person name="Bouchara J.P."/>
        </authorList>
    </citation>
    <scope>NUCLEOTIDE SEQUENCE [LARGE SCALE GENOMIC DNA]</scope>
    <source>
        <strain evidence="3 4">IHEM 14462</strain>
    </source>
</reference>
<comment type="caution">
    <text evidence="3">The sequence shown here is derived from an EMBL/GenBank/DDBJ whole genome shotgun (WGS) entry which is preliminary data.</text>
</comment>
<evidence type="ECO:0000256" key="1">
    <source>
        <dbReference type="SAM" id="MobiDB-lite"/>
    </source>
</evidence>
<organism evidence="3 4">
    <name type="scientific">Pseudallescheria apiosperma</name>
    <name type="common">Scedosporium apiospermum</name>
    <dbReference type="NCBI Taxonomy" id="563466"/>
    <lineage>
        <taxon>Eukaryota</taxon>
        <taxon>Fungi</taxon>
        <taxon>Dikarya</taxon>
        <taxon>Ascomycota</taxon>
        <taxon>Pezizomycotina</taxon>
        <taxon>Sordariomycetes</taxon>
        <taxon>Hypocreomycetidae</taxon>
        <taxon>Microascales</taxon>
        <taxon>Microascaceae</taxon>
        <taxon>Scedosporium</taxon>
    </lineage>
</organism>
<dbReference type="Proteomes" id="UP000028545">
    <property type="component" value="Unassembled WGS sequence"/>
</dbReference>
<feature type="signal peptide" evidence="2">
    <location>
        <begin position="1"/>
        <end position="18"/>
    </location>
</feature>
<accession>A0A084FWQ0</accession>
<dbReference type="HOGENOM" id="CLU_086099_0_0_1"/>
<evidence type="ECO:0000313" key="4">
    <source>
        <dbReference type="Proteomes" id="UP000028545"/>
    </source>
</evidence>
<sequence>MSFKQFVLSGLLATAALAKTDIGGCVTTNIVTTATNGGETSVYTTLVYYLPDTGEICELLDCGGGRAPPKTTVPGCAAYKGTETYSPKFLPTSTSEAPEPAETSAGAESSESGDAQTSAVPTPSANGTGSAGGKNGNSSETGSGSTGAGKEGGSGAAVMGTSLVGGLLVAGFAGAMALL</sequence>
<feature type="compositionally biased region" description="Low complexity" evidence="1">
    <location>
        <begin position="91"/>
        <end position="113"/>
    </location>
</feature>
<evidence type="ECO:0000313" key="3">
    <source>
        <dbReference type="EMBL" id="KEZ39512.1"/>
    </source>
</evidence>
<keyword evidence="2" id="KW-0732">Signal</keyword>
<protein>
    <submittedName>
        <fullName evidence="3">Putative Siderophore biosynthesis enzyme</fullName>
    </submittedName>
</protein>
<dbReference type="KEGG" id="sapo:SAPIO_CDS9383"/>
<feature type="region of interest" description="Disordered" evidence="1">
    <location>
        <begin position="85"/>
        <end position="154"/>
    </location>
</feature>
<dbReference type="GeneID" id="27728455"/>
<dbReference type="EMBL" id="JOWA01000143">
    <property type="protein sequence ID" value="KEZ39512.1"/>
    <property type="molecule type" value="Genomic_DNA"/>
</dbReference>
<gene>
    <name evidence="3" type="ORF">SAPIO_CDS9383</name>
</gene>
<name>A0A084FWQ0_PSEDA</name>
<feature type="compositionally biased region" description="Polar residues" evidence="1">
    <location>
        <begin position="114"/>
        <end position="128"/>
    </location>
</feature>
<proteinExistence type="predicted"/>
<dbReference type="RefSeq" id="XP_016639311.1">
    <property type="nucleotide sequence ID" value="XM_016790801.1"/>
</dbReference>
<evidence type="ECO:0000256" key="2">
    <source>
        <dbReference type="SAM" id="SignalP"/>
    </source>
</evidence>
<dbReference type="OMA" id="TVIWYVP"/>